<dbReference type="STRING" id="74649.A0A2P6SGE0"/>
<dbReference type="GO" id="GO:0005886">
    <property type="term" value="C:plasma membrane"/>
    <property type="evidence" value="ECO:0007669"/>
    <property type="project" value="TreeGrafter"/>
</dbReference>
<dbReference type="SUPFAM" id="SSF49503">
    <property type="entry name" value="Cupredoxins"/>
    <property type="match status" value="1"/>
</dbReference>
<proteinExistence type="predicted"/>
<dbReference type="Gene3D" id="2.60.40.420">
    <property type="entry name" value="Cupredoxins - blue copper proteins"/>
    <property type="match status" value="1"/>
</dbReference>
<evidence type="ECO:0000313" key="6">
    <source>
        <dbReference type="Proteomes" id="UP000238479"/>
    </source>
</evidence>
<dbReference type="InterPro" id="IPR003245">
    <property type="entry name" value="Phytocyanin_dom"/>
</dbReference>
<name>A0A2P6SGE0_ROSCH</name>
<evidence type="ECO:0000256" key="1">
    <source>
        <dbReference type="ARBA" id="ARBA00023157"/>
    </source>
</evidence>
<dbReference type="PANTHER" id="PTHR33021">
    <property type="entry name" value="BLUE COPPER PROTEIN"/>
    <property type="match status" value="1"/>
</dbReference>
<dbReference type="PROSITE" id="PS51485">
    <property type="entry name" value="PHYTOCYANIN"/>
    <property type="match status" value="1"/>
</dbReference>
<evidence type="ECO:0000256" key="3">
    <source>
        <dbReference type="SAM" id="SignalP"/>
    </source>
</evidence>
<sequence>MARITAALAVIAFFAIFPSMEATQYIVGDDQGWSSDVDYYSWIAGKTFHVGDSLVFNYTSGEHNVVVAANSDVYDQCATTPNFGVWIGGSDVFTVPTTGTYYFLCEFHCENSEQRIKVEVNS</sequence>
<gene>
    <name evidence="5" type="ORF">RchiOBHm_Chr1g0351271</name>
</gene>
<evidence type="ECO:0000256" key="2">
    <source>
        <dbReference type="ARBA" id="ARBA00023180"/>
    </source>
</evidence>
<keyword evidence="1" id="KW-1015">Disulfide bond</keyword>
<dbReference type="Gramene" id="PRQ57706">
    <property type="protein sequence ID" value="PRQ57706"/>
    <property type="gene ID" value="RchiOBHm_Chr1g0351271"/>
</dbReference>
<keyword evidence="3" id="KW-0732">Signal</keyword>
<evidence type="ECO:0000259" key="4">
    <source>
        <dbReference type="PROSITE" id="PS51485"/>
    </source>
</evidence>
<dbReference type="EMBL" id="PDCK01000039">
    <property type="protein sequence ID" value="PRQ57706.1"/>
    <property type="molecule type" value="Genomic_DNA"/>
</dbReference>
<dbReference type="GO" id="GO:0009055">
    <property type="term" value="F:electron transfer activity"/>
    <property type="evidence" value="ECO:0007669"/>
    <property type="project" value="InterPro"/>
</dbReference>
<keyword evidence="2" id="KW-0325">Glycoprotein</keyword>
<dbReference type="Pfam" id="PF02298">
    <property type="entry name" value="Cu_bind_like"/>
    <property type="match status" value="1"/>
</dbReference>
<comment type="caution">
    <text evidence="5">The sequence shown here is derived from an EMBL/GenBank/DDBJ whole genome shotgun (WGS) entry which is preliminary data.</text>
</comment>
<accession>A0A2P6SGE0</accession>
<dbReference type="CDD" id="cd04216">
    <property type="entry name" value="Phytocyanin"/>
    <property type="match status" value="1"/>
</dbReference>
<dbReference type="Proteomes" id="UP000238479">
    <property type="component" value="Chromosome 1"/>
</dbReference>
<feature type="domain" description="Phytocyanin" evidence="4">
    <location>
        <begin position="23"/>
        <end position="122"/>
    </location>
</feature>
<reference evidence="5 6" key="1">
    <citation type="journal article" date="2018" name="Nat. Genet.">
        <title>The Rosa genome provides new insights in the design of modern roses.</title>
        <authorList>
            <person name="Bendahmane M."/>
        </authorList>
    </citation>
    <scope>NUCLEOTIDE SEQUENCE [LARGE SCALE GENOMIC DNA]</scope>
    <source>
        <strain evidence="6">cv. Old Blush</strain>
    </source>
</reference>
<protein>
    <submittedName>
        <fullName evidence="5">Putative cupredoxin</fullName>
    </submittedName>
</protein>
<dbReference type="InterPro" id="IPR008972">
    <property type="entry name" value="Cupredoxin"/>
</dbReference>
<evidence type="ECO:0000313" key="5">
    <source>
        <dbReference type="EMBL" id="PRQ57706.1"/>
    </source>
</evidence>
<feature type="signal peptide" evidence="3">
    <location>
        <begin position="1"/>
        <end position="22"/>
    </location>
</feature>
<organism evidence="5 6">
    <name type="scientific">Rosa chinensis</name>
    <name type="common">China rose</name>
    <dbReference type="NCBI Taxonomy" id="74649"/>
    <lineage>
        <taxon>Eukaryota</taxon>
        <taxon>Viridiplantae</taxon>
        <taxon>Streptophyta</taxon>
        <taxon>Embryophyta</taxon>
        <taxon>Tracheophyta</taxon>
        <taxon>Spermatophyta</taxon>
        <taxon>Magnoliopsida</taxon>
        <taxon>eudicotyledons</taxon>
        <taxon>Gunneridae</taxon>
        <taxon>Pentapetalae</taxon>
        <taxon>rosids</taxon>
        <taxon>fabids</taxon>
        <taxon>Rosales</taxon>
        <taxon>Rosaceae</taxon>
        <taxon>Rosoideae</taxon>
        <taxon>Rosoideae incertae sedis</taxon>
        <taxon>Rosa</taxon>
    </lineage>
</organism>
<dbReference type="AlphaFoldDB" id="A0A2P6SGE0"/>
<dbReference type="OMA" id="FHCENSE"/>
<feature type="chain" id="PRO_5015178332" evidence="3">
    <location>
        <begin position="23"/>
        <end position="122"/>
    </location>
</feature>
<dbReference type="FunFam" id="2.60.40.420:FF:000034">
    <property type="entry name" value="Cupredoxin superfamily protein"/>
    <property type="match status" value="1"/>
</dbReference>
<dbReference type="InterPro" id="IPR039391">
    <property type="entry name" value="Phytocyanin-like"/>
</dbReference>
<keyword evidence="6" id="KW-1185">Reference proteome</keyword>
<dbReference type="PANTHER" id="PTHR33021:SF306">
    <property type="entry name" value="BLUE COPPER PROTEIN-LIKE"/>
    <property type="match status" value="1"/>
</dbReference>